<dbReference type="InterPro" id="IPR027417">
    <property type="entry name" value="P-loop_NTPase"/>
</dbReference>
<sequence>MDIFLIISLVILLAWAGFIWVLITRKKSDFKRSLNMTFLRILIPKKESDLDEKKETIHDFKWQISLMEQLLASLKALQSSWWKTKIFWQDYLSFEYLAAEKEIHFYLVVPKKVKNLVEKQVTSYYPDAIVDEVEEYNIFKGKKIIKAAEMKLKKEYYLPIKTYQKLESDPINNITNAFSKLGPNETSIVQILLKPIEDKWQEKVNKVQKDLKKAFKWFSLNPLRWLTWFIDLLSVKDEKNKPWEKKDDDQEKEQLMKEKWKKTWYEVVIRVLATWDDAFVVEAQLKNIVTAFSQFSSPWFNAIVKDKKKPEATVIHDFIFRYFKPVFSQSKRMILNVEEVSSIFHFPHSKYNKTPEIKWQTYKLVKAPVGLAQEWITIGFNYYRWVKTEIKLANEDRFRHFYIIWQTGTGKSSLFQAMARQDLKNGKWLAIMDPHGDLANAIMPYIPRERADDVIYFNPSDLSRPMWLNLLEAKTEDEKQTVAQDSMNIMLKLFWNEIFWPRIQDYFRNWVLTLMDYPGGWALTDLIRLFTDDDFQKERVNTIKNPIVKWWWNYTFAKMWEREKWEMIPFWAAKFWGFVTNTMMRNIIWQVHSSFDVYDAMQSGKILLINLSKWVLWDVNANLLGLILVSKIQIAAMKRQLIEDQSQRRDFFLYIDEFQNFITDSMESILSEARKYRLWMIMAHQYTWQLTKSDALTKSNTNLKDAIFWNVGSMFSFKIWPEDAEILSKQFAPQFSDQDLINLDKFKWVAKISNEWVSTNAFSMNILNPYIESDKAYFGTPDHNLAKAYKELSRLKYWRDREFVEKEIIFRIWAA</sequence>
<dbReference type="PANTHER" id="PTHR30121:SF6">
    <property type="entry name" value="SLR6007 PROTEIN"/>
    <property type="match status" value="1"/>
</dbReference>
<evidence type="ECO:0000259" key="2">
    <source>
        <dbReference type="Pfam" id="PF26449"/>
    </source>
</evidence>
<dbReference type="AlphaFoldDB" id="K2FX40"/>
<dbReference type="Gene3D" id="3.40.50.300">
    <property type="entry name" value="P-loop containing nucleotide triphosphate hydrolases"/>
    <property type="match status" value="2"/>
</dbReference>
<dbReference type="PANTHER" id="PTHR30121">
    <property type="entry name" value="UNCHARACTERIZED PROTEIN YJGR-RELATED"/>
    <property type="match status" value="1"/>
</dbReference>
<dbReference type="InterPro" id="IPR058441">
    <property type="entry name" value="DUF8128"/>
</dbReference>
<dbReference type="Pfam" id="PF01935">
    <property type="entry name" value="DUF87"/>
    <property type="match status" value="1"/>
</dbReference>
<organism evidence="3">
    <name type="scientific">uncultured bacterium</name>
    <name type="common">gcode 4</name>
    <dbReference type="NCBI Taxonomy" id="1234023"/>
    <lineage>
        <taxon>Bacteria</taxon>
        <taxon>environmental samples</taxon>
    </lineage>
</organism>
<reference evidence="3" key="1">
    <citation type="journal article" date="2012" name="Science">
        <title>Fermentation, hydrogen, and sulfur metabolism in multiple uncultivated bacterial phyla.</title>
        <authorList>
            <person name="Wrighton K.C."/>
            <person name="Thomas B.C."/>
            <person name="Sharon I."/>
            <person name="Miller C.S."/>
            <person name="Castelle C.J."/>
            <person name="VerBerkmoes N.C."/>
            <person name="Wilkins M.J."/>
            <person name="Hettich R.L."/>
            <person name="Lipton M.S."/>
            <person name="Williams K.H."/>
            <person name="Long P.E."/>
            <person name="Banfield J.F."/>
        </authorList>
    </citation>
    <scope>NUCLEOTIDE SEQUENCE [LARGE SCALE GENOMIC DNA]</scope>
</reference>
<dbReference type="SUPFAM" id="SSF52540">
    <property type="entry name" value="P-loop containing nucleoside triphosphate hydrolases"/>
    <property type="match status" value="1"/>
</dbReference>
<gene>
    <name evidence="3" type="ORF">ACD_3C00196G0011</name>
</gene>
<feature type="domain" description="DUF8128" evidence="2">
    <location>
        <begin position="63"/>
        <end position="359"/>
    </location>
</feature>
<proteinExistence type="predicted"/>
<dbReference type="EMBL" id="AMFJ01000470">
    <property type="protein sequence ID" value="EKE27518.1"/>
    <property type="molecule type" value="Genomic_DNA"/>
</dbReference>
<protein>
    <submittedName>
        <fullName evidence="3">Uncharacterized protein</fullName>
    </submittedName>
</protein>
<comment type="caution">
    <text evidence="3">The sequence shown here is derived from an EMBL/GenBank/DDBJ whole genome shotgun (WGS) entry which is preliminary data.</text>
</comment>
<feature type="domain" description="Helicase HerA central" evidence="1">
    <location>
        <begin position="394"/>
        <end position="469"/>
    </location>
</feature>
<dbReference type="InterPro" id="IPR051162">
    <property type="entry name" value="T4SS_component"/>
</dbReference>
<evidence type="ECO:0000313" key="3">
    <source>
        <dbReference type="EMBL" id="EKE27518.1"/>
    </source>
</evidence>
<evidence type="ECO:0000259" key="1">
    <source>
        <dbReference type="Pfam" id="PF01935"/>
    </source>
</evidence>
<accession>K2FX40</accession>
<dbReference type="Pfam" id="PF26449">
    <property type="entry name" value="DUF8128"/>
    <property type="match status" value="1"/>
</dbReference>
<dbReference type="InterPro" id="IPR002789">
    <property type="entry name" value="HerA_central"/>
</dbReference>
<name>K2FX40_9BACT</name>